<reference evidence="3 4" key="1">
    <citation type="submission" date="2015-11" db="EMBL/GenBank/DDBJ databases">
        <title>Complete genome sequencing of a biphenyl-degrading bacterium, Pseudomonas putida KF715 (=NBRC110667).</title>
        <authorList>
            <person name="Suenaga H."/>
            <person name="Fujihara N."/>
            <person name="Watanabe T."/>
            <person name="Hirose J."/>
            <person name="Kimura N."/>
            <person name="Yamazoe A."/>
            <person name="Hosoyama A."/>
            <person name="Shimodaira J."/>
            <person name="Furukawa K."/>
        </authorList>
    </citation>
    <scope>NUCLEOTIDE SEQUENCE [LARGE SCALE GENOMIC DNA]</scope>
    <source>
        <strain evidence="3 4">KF715</strain>
    </source>
</reference>
<dbReference type="RefSeq" id="WP_016488755.1">
    <property type="nucleotide sequence ID" value="NZ_AP015029.1"/>
</dbReference>
<dbReference type="SUPFAM" id="SSF55186">
    <property type="entry name" value="ThrRS/AlaRS common domain"/>
    <property type="match status" value="1"/>
</dbReference>
<protein>
    <submittedName>
        <fullName evidence="3">Synthetase</fullName>
    </submittedName>
</protein>
<dbReference type="InterPro" id="IPR051335">
    <property type="entry name" value="Alanyl-tRNA_Editing_Enzymes"/>
</dbReference>
<keyword evidence="1" id="KW-0479">Metal-binding</keyword>
<dbReference type="Proteomes" id="UP000218731">
    <property type="component" value="Chromosome 1"/>
</dbReference>
<dbReference type="EMBL" id="AP015029">
    <property type="protein sequence ID" value="BAW25251.1"/>
    <property type="molecule type" value="Genomic_DNA"/>
</dbReference>
<accession>A0A1L7NID5</accession>
<dbReference type="GO" id="GO:0046872">
    <property type="term" value="F:metal ion binding"/>
    <property type="evidence" value="ECO:0007669"/>
    <property type="project" value="UniProtKB-KW"/>
</dbReference>
<evidence type="ECO:0000256" key="1">
    <source>
        <dbReference type="ARBA" id="ARBA00022723"/>
    </source>
</evidence>
<name>A0A1L7NID5_PSEPU</name>
<sequence length="262" mass="29312">MNALNYEVLRNTEKLYYKDQYLAGASTQVTRVHSDGIELQSTVAYPEGGGQEADVGTIELPIGTVRFVWVKKLYGSPIRLEGFKGGKLGGIIIHSLHPDDLHLLDEVTVGMPARVTIDTERRERLTLSHSASHFLYAAAISLREELKQWTIGCHIKEDSARFDFLVEDAFTAEDVVEIERRANELIACNAPIEHYAVQGLEDARLWTYNGIEIPCGGTHLESPGRIGRLSVRRKRLGKGKERLICVFPDAEIDLSTYHEPAL</sequence>
<gene>
    <name evidence="3" type="ORF">KF715C_ch46780</name>
</gene>
<dbReference type="InterPro" id="IPR009000">
    <property type="entry name" value="Transl_B-barrel_sf"/>
</dbReference>
<proteinExistence type="predicted"/>
<dbReference type="AlphaFoldDB" id="A0A1L7NID5"/>
<dbReference type="PANTHER" id="PTHR43462:SF1">
    <property type="entry name" value="ALANYL-TRNA EDITING PROTEIN AARSD1"/>
    <property type="match status" value="1"/>
</dbReference>
<evidence type="ECO:0000313" key="3">
    <source>
        <dbReference type="EMBL" id="BAW25251.1"/>
    </source>
</evidence>
<dbReference type="Gene3D" id="2.40.30.130">
    <property type="match status" value="1"/>
</dbReference>
<organism evidence="3 4">
    <name type="scientific">Pseudomonas putida</name>
    <name type="common">Arthrobacter siderocapsulatus</name>
    <dbReference type="NCBI Taxonomy" id="303"/>
    <lineage>
        <taxon>Bacteria</taxon>
        <taxon>Pseudomonadati</taxon>
        <taxon>Pseudomonadota</taxon>
        <taxon>Gammaproteobacteria</taxon>
        <taxon>Pseudomonadales</taxon>
        <taxon>Pseudomonadaceae</taxon>
        <taxon>Pseudomonas</taxon>
    </lineage>
</organism>
<dbReference type="InterPro" id="IPR018163">
    <property type="entry name" value="Thr/Ala-tRNA-synth_IIc_edit"/>
</dbReference>
<dbReference type="GO" id="GO:0002161">
    <property type="term" value="F:aminoacyl-tRNA deacylase activity"/>
    <property type="evidence" value="ECO:0007669"/>
    <property type="project" value="UniProtKB-ARBA"/>
</dbReference>
<evidence type="ECO:0000256" key="2">
    <source>
        <dbReference type="ARBA" id="ARBA00022833"/>
    </source>
</evidence>
<keyword evidence="2" id="KW-0862">Zinc</keyword>
<dbReference type="SUPFAM" id="SSF50447">
    <property type="entry name" value="Translation proteins"/>
    <property type="match status" value="1"/>
</dbReference>
<evidence type="ECO:0000313" key="4">
    <source>
        <dbReference type="Proteomes" id="UP000218731"/>
    </source>
</evidence>
<dbReference type="Gene3D" id="3.30.980.10">
    <property type="entry name" value="Threonyl-trna Synthetase, Chain A, domain 2"/>
    <property type="match status" value="1"/>
</dbReference>
<dbReference type="PANTHER" id="PTHR43462">
    <property type="entry name" value="ALANYL-TRNA EDITING PROTEIN"/>
    <property type="match status" value="1"/>
</dbReference>
<dbReference type="GO" id="GO:0000166">
    <property type="term" value="F:nucleotide binding"/>
    <property type="evidence" value="ECO:0007669"/>
    <property type="project" value="InterPro"/>
</dbReference>